<sequence length="10" mass="1181">MKSKHKATNH</sequence>
<dbReference type="EMBL" id="GBXM01090161">
    <property type="protein sequence ID" value="JAH18416.1"/>
    <property type="molecule type" value="Transcribed_RNA"/>
</dbReference>
<evidence type="ECO:0000313" key="1">
    <source>
        <dbReference type="EMBL" id="JAH18416.1"/>
    </source>
</evidence>
<reference evidence="1" key="1">
    <citation type="submission" date="2014-11" db="EMBL/GenBank/DDBJ databases">
        <authorList>
            <person name="Amaro Gonzalez C."/>
        </authorList>
    </citation>
    <scope>NUCLEOTIDE SEQUENCE</scope>
</reference>
<name>A0A0E9QNB6_ANGAN</name>
<organism evidence="1">
    <name type="scientific">Anguilla anguilla</name>
    <name type="common">European freshwater eel</name>
    <name type="synonym">Muraena anguilla</name>
    <dbReference type="NCBI Taxonomy" id="7936"/>
    <lineage>
        <taxon>Eukaryota</taxon>
        <taxon>Metazoa</taxon>
        <taxon>Chordata</taxon>
        <taxon>Craniata</taxon>
        <taxon>Vertebrata</taxon>
        <taxon>Euteleostomi</taxon>
        <taxon>Actinopterygii</taxon>
        <taxon>Neopterygii</taxon>
        <taxon>Teleostei</taxon>
        <taxon>Anguilliformes</taxon>
        <taxon>Anguillidae</taxon>
        <taxon>Anguilla</taxon>
    </lineage>
</organism>
<proteinExistence type="predicted"/>
<reference evidence="1" key="2">
    <citation type="journal article" date="2015" name="Fish Shellfish Immunol.">
        <title>Early steps in the European eel (Anguilla anguilla)-Vibrio vulnificus interaction in the gills: Role of the RtxA13 toxin.</title>
        <authorList>
            <person name="Callol A."/>
            <person name="Pajuelo D."/>
            <person name="Ebbesson L."/>
            <person name="Teles M."/>
            <person name="MacKenzie S."/>
            <person name="Amaro C."/>
        </authorList>
    </citation>
    <scope>NUCLEOTIDE SEQUENCE</scope>
</reference>
<protein>
    <submittedName>
        <fullName evidence="1">Uncharacterized protein</fullName>
    </submittedName>
</protein>
<accession>A0A0E9QNB6</accession>